<accession>L0PGQ5</accession>
<dbReference type="EMBL" id="CAKM01000295">
    <property type="protein sequence ID" value="CCJ31397.1"/>
    <property type="molecule type" value="Genomic_DNA"/>
</dbReference>
<evidence type="ECO:0000256" key="2">
    <source>
        <dbReference type="ARBA" id="ARBA00008917"/>
    </source>
</evidence>
<feature type="region of interest" description="Disordered" evidence="8">
    <location>
        <begin position="137"/>
        <end position="159"/>
    </location>
</feature>
<dbReference type="GO" id="GO:0005789">
    <property type="term" value="C:endoplasmic reticulum membrane"/>
    <property type="evidence" value="ECO:0007669"/>
    <property type="project" value="UniProtKB-SubCell"/>
</dbReference>
<dbReference type="InterPro" id="IPR007599">
    <property type="entry name" value="DER1"/>
</dbReference>
<keyword evidence="5" id="KW-1133">Transmembrane helix</keyword>
<evidence type="ECO:0000256" key="5">
    <source>
        <dbReference type="ARBA" id="ARBA00022989"/>
    </source>
</evidence>
<sequence length="159" mass="18533">MLGSGERSILKQAFYLLVDRQDAGCWQPTFILFLKKYFISFHLFQRNLNTITSLWFFRIKARYLPFCMLLLSFFMDGFPVVLRDGCGLLSAHLYEFLTNTLPSCGGPRLTVPRWFTSLFPSNNQRVIRRPFGILFNNRQNTQKDPPKKSAFKGKGYKLS</sequence>
<comment type="similarity">
    <text evidence="2 7">Belongs to the derlin family.</text>
</comment>
<gene>
    <name evidence="9" type="ORF">PNEJI1_003255</name>
</gene>
<feature type="compositionally biased region" description="Basic residues" evidence="8">
    <location>
        <begin position="149"/>
        <end position="159"/>
    </location>
</feature>
<keyword evidence="6" id="KW-0472">Membrane</keyword>
<comment type="subcellular location">
    <subcellularLocation>
        <location evidence="1 7">Endoplasmic reticulum membrane</location>
        <topology evidence="1 7">Multi-pass membrane protein</topology>
    </subcellularLocation>
</comment>
<dbReference type="PANTHER" id="PTHR11009">
    <property type="entry name" value="DER1-LIKE PROTEIN, DERLIN"/>
    <property type="match status" value="1"/>
</dbReference>
<keyword evidence="4 7" id="KW-0256">Endoplasmic reticulum</keyword>
<evidence type="ECO:0000256" key="8">
    <source>
        <dbReference type="SAM" id="MobiDB-lite"/>
    </source>
</evidence>
<dbReference type="Proteomes" id="UP000010422">
    <property type="component" value="Unassembled WGS sequence"/>
</dbReference>
<evidence type="ECO:0000256" key="3">
    <source>
        <dbReference type="ARBA" id="ARBA00022692"/>
    </source>
</evidence>
<evidence type="ECO:0000256" key="1">
    <source>
        <dbReference type="ARBA" id="ARBA00004477"/>
    </source>
</evidence>
<comment type="caution">
    <text evidence="9">The sequence shown here is derived from an EMBL/GenBank/DDBJ whole genome shotgun (WGS) entry which is preliminary data.</text>
</comment>
<dbReference type="Pfam" id="PF04511">
    <property type="entry name" value="DER1"/>
    <property type="match status" value="1"/>
</dbReference>
<name>L0PGQ5_PNEJI</name>
<dbReference type="AlphaFoldDB" id="L0PGQ5"/>
<dbReference type="STRING" id="1209962.L0PGQ5"/>
<dbReference type="InParanoid" id="L0PGQ5"/>
<evidence type="ECO:0000256" key="6">
    <source>
        <dbReference type="ARBA" id="ARBA00023136"/>
    </source>
</evidence>
<evidence type="ECO:0000256" key="4">
    <source>
        <dbReference type="ARBA" id="ARBA00022824"/>
    </source>
</evidence>
<evidence type="ECO:0000256" key="7">
    <source>
        <dbReference type="RuleBase" id="RU363059"/>
    </source>
</evidence>
<dbReference type="GO" id="GO:0006950">
    <property type="term" value="P:response to stress"/>
    <property type="evidence" value="ECO:0007669"/>
    <property type="project" value="UniProtKB-ARBA"/>
</dbReference>
<organism evidence="10">
    <name type="scientific">Pneumocystis jirovecii</name>
    <name type="common">Human pneumocystis pneumonia agent</name>
    <dbReference type="NCBI Taxonomy" id="42068"/>
    <lineage>
        <taxon>Eukaryota</taxon>
        <taxon>Fungi</taxon>
        <taxon>Dikarya</taxon>
        <taxon>Ascomycota</taxon>
        <taxon>Taphrinomycotina</taxon>
        <taxon>Pneumocystomycetes</taxon>
        <taxon>Pneumocystaceae</taxon>
        <taxon>Pneumocystis</taxon>
    </lineage>
</organism>
<evidence type="ECO:0000313" key="9">
    <source>
        <dbReference type="EMBL" id="CCJ31397.1"/>
    </source>
</evidence>
<protein>
    <recommendedName>
        <fullName evidence="7">Derlin</fullName>
    </recommendedName>
</protein>
<evidence type="ECO:0000313" key="10">
    <source>
        <dbReference type="Proteomes" id="UP000010422"/>
    </source>
</evidence>
<proteinExistence type="inferred from homology"/>
<reference evidence="9 10" key="1">
    <citation type="journal article" date="2012" name="MBio">
        <title>De novo assembly of the Pneumocystis jirovecii genome from a single bronchoalveolar lavage fluid specimen from a patient.</title>
        <authorList>
            <person name="Cisse O.H."/>
            <person name="Pagni M."/>
            <person name="Hauser P.M."/>
        </authorList>
    </citation>
    <scope>NUCLEOTIDE SEQUENCE [LARGE SCALE GENOMIC DNA]</scope>
    <source>
        <strain evidence="9 10">SE8</strain>
    </source>
</reference>
<dbReference type="VEuPathDB" id="FungiDB:PNEJI1_003255"/>
<comment type="function">
    <text evidence="7">May be involved in the degradation of misfolded endoplasmic reticulum (ER) luminal proteins.</text>
</comment>
<keyword evidence="3" id="KW-0812">Transmembrane</keyword>